<dbReference type="InterPro" id="IPR035089">
    <property type="entry name" value="Phage_sheath_subtilisin"/>
</dbReference>
<dbReference type="Proteomes" id="UP000295382">
    <property type="component" value="Unassembled WGS sequence"/>
</dbReference>
<comment type="similarity">
    <text evidence="1">Belongs to the myoviridae tail sheath protein family.</text>
</comment>
<evidence type="ECO:0000259" key="4">
    <source>
        <dbReference type="Pfam" id="PF17482"/>
    </source>
</evidence>
<dbReference type="Pfam" id="PF04984">
    <property type="entry name" value="Phage_sheath_1"/>
    <property type="match status" value="1"/>
</dbReference>
<feature type="domain" description="Tail sheath protein C-terminal" evidence="4">
    <location>
        <begin position="387"/>
        <end position="493"/>
    </location>
</feature>
<evidence type="ECO:0000259" key="2">
    <source>
        <dbReference type="Pfam" id="PF04984"/>
    </source>
</evidence>
<gene>
    <name evidence="5" type="ORF">EDC30_10995</name>
</gene>
<reference evidence="5 6" key="1">
    <citation type="submission" date="2019-03" db="EMBL/GenBank/DDBJ databases">
        <title>Genomic Encyclopedia of Type Strains, Phase IV (KMG-IV): sequencing the most valuable type-strain genomes for metagenomic binning, comparative biology and taxonomic classification.</title>
        <authorList>
            <person name="Goeker M."/>
        </authorList>
    </citation>
    <scope>NUCLEOTIDE SEQUENCE [LARGE SCALE GENOMIC DNA]</scope>
    <source>
        <strain evidence="5 6">DSM 7445</strain>
    </source>
</reference>
<name>A0A4R3HRP5_PAULE</name>
<evidence type="ECO:0000313" key="6">
    <source>
        <dbReference type="Proteomes" id="UP000295382"/>
    </source>
</evidence>
<dbReference type="InterPro" id="IPR020287">
    <property type="entry name" value="Tail_sheath_C"/>
</dbReference>
<dbReference type="Pfam" id="PF17481">
    <property type="entry name" value="Phage_sheath_domII"/>
    <property type="match status" value="1"/>
</dbReference>
<keyword evidence="6" id="KW-1185">Reference proteome</keyword>
<accession>A0A4R3HRP5</accession>
<dbReference type="InterPro" id="IPR007067">
    <property type="entry name" value="Tail_sheath"/>
</dbReference>
<evidence type="ECO:0000259" key="3">
    <source>
        <dbReference type="Pfam" id="PF17481"/>
    </source>
</evidence>
<evidence type="ECO:0000313" key="5">
    <source>
        <dbReference type="EMBL" id="TCS35796.1"/>
    </source>
</evidence>
<comment type="caution">
    <text evidence="5">The sequence shown here is derived from an EMBL/GenBank/DDBJ whole genome shotgun (WGS) entry which is preliminary data.</text>
</comment>
<dbReference type="OrthoDB" id="5442644at2"/>
<feature type="domain" description="Phage tail sheath protein-like beta-sandwich" evidence="3">
    <location>
        <begin position="103"/>
        <end position="203"/>
    </location>
</feature>
<dbReference type="RefSeq" id="WP_132259476.1">
    <property type="nucleotide sequence ID" value="NZ_SLZQ01000009.1"/>
</dbReference>
<dbReference type="AlphaFoldDB" id="A0A4R3HRP5"/>
<dbReference type="InterPro" id="IPR035326">
    <property type="entry name" value="Beta_sandwich_Seath"/>
</dbReference>
<dbReference type="Pfam" id="PF17482">
    <property type="entry name" value="Phage_sheath_1C"/>
    <property type="match status" value="1"/>
</dbReference>
<organism evidence="5 6">
    <name type="scientific">Paucimonas lemoignei</name>
    <name type="common">Pseudomonas lemoignei</name>
    <dbReference type="NCBI Taxonomy" id="29443"/>
    <lineage>
        <taxon>Bacteria</taxon>
        <taxon>Pseudomonadati</taxon>
        <taxon>Pseudomonadota</taxon>
        <taxon>Betaproteobacteria</taxon>
        <taxon>Burkholderiales</taxon>
        <taxon>Burkholderiaceae</taxon>
        <taxon>Paucimonas</taxon>
    </lineage>
</organism>
<sequence>MADNVSFREVPADILVPGQYIEIDGSRADTGTPPIPRKIVIIGNKLPGGTAITATPTEEAIATADRAVQLGGRGSLLAQMAIEAFKAHPYGKFTLIATDDLGDGAAATGAIAVAGPATESGTLALYIDATKVSVGVTKADTATTIAAAIAAKINANPDLPLTAAVDGSDAAKVNLSARHKGECGNDIDVRYNFYMGEALPSGVTLTVTKMTGGTGNPDIGPLLAAIRGDDRIVLICPWTDASNMAKIEADFAERFGPMKQQESHCFVSVSGTYASLNTYGGLRNSPHTTVVVREGSMVSPWRIAASVAGRCALRGSADPARPFFGMTLPGLPAPAEKDRFDQPTRNNLLKAGISTLRYGPDGTVMIEMIVSTYKTNSMGVPTRAYFKIQSKWTADYFRYAWKVLIATRYPDFKLANDDTDFAPGQPIVTAKTLRLETVALAKDLEYAGLLENIADFKNTLIMLRSQANPNQVNSVASPDLVNQFDVFAAAIKFIN</sequence>
<feature type="domain" description="Tail sheath protein subtilisin-like" evidence="2">
    <location>
        <begin position="212"/>
        <end position="369"/>
    </location>
</feature>
<proteinExistence type="inferred from homology"/>
<dbReference type="PIRSF" id="PIRSF007349">
    <property type="entry name" value="Tsp_L"/>
    <property type="match status" value="1"/>
</dbReference>
<evidence type="ECO:0000256" key="1">
    <source>
        <dbReference type="ARBA" id="ARBA00008005"/>
    </source>
</evidence>
<protein>
    <submittedName>
        <fullName evidence="5">Phage tail sheath gpL-like</fullName>
    </submittedName>
</protein>
<dbReference type="EMBL" id="SLZQ01000009">
    <property type="protein sequence ID" value="TCS35796.1"/>
    <property type="molecule type" value="Genomic_DNA"/>
</dbReference>